<sequence>DEFIKKVKADNRDFFIELAREEIRKILNKNYSWESDFRVKITDIIREDVVPGLVQKRLDYIHFDEKLMKQWAEEAVRRKFISLLAGLTKKEIFAGVLVKK</sequence>
<proteinExistence type="predicted"/>
<name>X1RTJ7_9ZZZZ</name>
<dbReference type="EMBL" id="BARW01012419">
    <property type="protein sequence ID" value="GAI83958.1"/>
    <property type="molecule type" value="Genomic_DNA"/>
</dbReference>
<evidence type="ECO:0000313" key="1">
    <source>
        <dbReference type="EMBL" id="GAI83958.1"/>
    </source>
</evidence>
<protein>
    <submittedName>
        <fullName evidence="1">Uncharacterized protein</fullName>
    </submittedName>
</protein>
<organism evidence="1">
    <name type="scientific">marine sediment metagenome</name>
    <dbReference type="NCBI Taxonomy" id="412755"/>
    <lineage>
        <taxon>unclassified sequences</taxon>
        <taxon>metagenomes</taxon>
        <taxon>ecological metagenomes</taxon>
    </lineage>
</organism>
<accession>X1RTJ7</accession>
<comment type="caution">
    <text evidence="1">The sequence shown here is derived from an EMBL/GenBank/DDBJ whole genome shotgun (WGS) entry which is preliminary data.</text>
</comment>
<feature type="non-terminal residue" evidence="1">
    <location>
        <position position="1"/>
    </location>
</feature>
<reference evidence="1" key="1">
    <citation type="journal article" date="2014" name="Front. Microbiol.">
        <title>High frequency of phylogenetically diverse reductive dehalogenase-homologous genes in deep subseafloor sedimentary metagenomes.</title>
        <authorList>
            <person name="Kawai M."/>
            <person name="Futagami T."/>
            <person name="Toyoda A."/>
            <person name="Takaki Y."/>
            <person name="Nishi S."/>
            <person name="Hori S."/>
            <person name="Arai W."/>
            <person name="Tsubouchi T."/>
            <person name="Morono Y."/>
            <person name="Uchiyama I."/>
            <person name="Ito T."/>
            <person name="Fujiyama A."/>
            <person name="Inagaki F."/>
            <person name="Takami H."/>
        </authorList>
    </citation>
    <scope>NUCLEOTIDE SEQUENCE</scope>
    <source>
        <strain evidence="1">Expedition CK06-06</strain>
    </source>
</reference>
<dbReference type="AlphaFoldDB" id="X1RTJ7"/>
<gene>
    <name evidence="1" type="ORF">S12H4_23396</name>
</gene>